<name>G0MBU0_CAEBE</name>
<evidence type="ECO:0000256" key="1">
    <source>
        <dbReference type="SAM" id="SignalP"/>
    </source>
</evidence>
<dbReference type="EMBL" id="GL379789">
    <property type="protein sequence ID" value="EGT45744.1"/>
    <property type="molecule type" value="Genomic_DNA"/>
</dbReference>
<accession>G0MBU0</accession>
<proteinExistence type="predicted"/>
<dbReference type="OrthoDB" id="5842081at2759"/>
<dbReference type="HOGENOM" id="CLU_2148052_0_0_1"/>
<keyword evidence="3" id="KW-1185">Reference proteome</keyword>
<evidence type="ECO:0000313" key="3">
    <source>
        <dbReference type="Proteomes" id="UP000008068"/>
    </source>
</evidence>
<protein>
    <submittedName>
        <fullName evidence="2">Uncharacterized protein</fullName>
    </submittedName>
</protein>
<dbReference type="Proteomes" id="UP000008068">
    <property type="component" value="Unassembled WGS sequence"/>
</dbReference>
<feature type="chain" id="PRO_5003403060" evidence="1">
    <location>
        <begin position="18"/>
        <end position="112"/>
    </location>
</feature>
<organism evidence="3">
    <name type="scientific">Caenorhabditis brenneri</name>
    <name type="common">Nematode worm</name>
    <dbReference type="NCBI Taxonomy" id="135651"/>
    <lineage>
        <taxon>Eukaryota</taxon>
        <taxon>Metazoa</taxon>
        <taxon>Ecdysozoa</taxon>
        <taxon>Nematoda</taxon>
        <taxon>Chromadorea</taxon>
        <taxon>Rhabditida</taxon>
        <taxon>Rhabditina</taxon>
        <taxon>Rhabditomorpha</taxon>
        <taxon>Rhabditoidea</taxon>
        <taxon>Rhabditidae</taxon>
        <taxon>Peloderinae</taxon>
        <taxon>Caenorhabditis</taxon>
    </lineage>
</organism>
<reference evidence="3" key="1">
    <citation type="submission" date="2011-07" db="EMBL/GenBank/DDBJ databases">
        <authorList>
            <consortium name="Caenorhabditis brenneri Sequencing and Analysis Consortium"/>
            <person name="Wilson R.K."/>
        </authorList>
    </citation>
    <scope>NUCLEOTIDE SEQUENCE [LARGE SCALE GENOMIC DNA]</scope>
    <source>
        <strain evidence="3">PB2801</strain>
    </source>
</reference>
<dbReference type="FunCoup" id="G0MBU0">
    <property type="interactions" value="1052"/>
</dbReference>
<sequence>MSSSVCFVILLIGMVLASTATWQNVEDTGCAGVEGCDDAASAPASNSGTASGEEETNNKFALLFRQMLAKQRETNMDCALSEDCPDAFECISGKCRSMGPRRTKMINLYSRW</sequence>
<feature type="signal peptide" evidence="1">
    <location>
        <begin position="1"/>
        <end position="17"/>
    </location>
</feature>
<dbReference type="AlphaFoldDB" id="G0MBU0"/>
<gene>
    <name evidence="2" type="ORF">CAEBREN_14284</name>
</gene>
<keyword evidence="1" id="KW-0732">Signal</keyword>
<dbReference type="OMA" id="SGKCRSM"/>
<evidence type="ECO:0000313" key="2">
    <source>
        <dbReference type="EMBL" id="EGT45744.1"/>
    </source>
</evidence>
<dbReference type="InParanoid" id="G0MBU0"/>
<dbReference type="eggNOG" id="ENOG502TIQH">
    <property type="taxonomic scope" value="Eukaryota"/>
</dbReference>